<accession>A0A6H2A4P0</accession>
<reference evidence="1" key="1">
    <citation type="submission" date="2020-03" db="EMBL/GenBank/DDBJ databases">
        <title>The deep terrestrial virosphere.</title>
        <authorList>
            <person name="Holmfeldt K."/>
            <person name="Nilsson E."/>
            <person name="Simone D."/>
            <person name="Lopez-Fernandez M."/>
            <person name="Wu X."/>
            <person name="de Brujin I."/>
            <person name="Lundin D."/>
            <person name="Andersson A."/>
            <person name="Bertilsson S."/>
            <person name="Dopson M."/>
        </authorList>
    </citation>
    <scope>NUCLEOTIDE SEQUENCE</scope>
    <source>
        <strain evidence="1">TM448A07631</strain>
        <strain evidence="2">TM448B07355</strain>
    </source>
</reference>
<dbReference type="EMBL" id="MT145167">
    <property type="protein sequence ID" value="QJI04301.1"/>
    <property type="molecule type" value="Genomic_DNA"/>
</dbReference>
<dbReference type="EMBL" id="MT144574">
    <property type="protein sequence ID" value="QJA55173.1"/>
    <property type="molecule type" value="Genomic_DNA"/>
</dbReference>
<evidence type="ECO:0000313" key="1">
    <source>
        <dbReference type="EMBL" id="QJA55173.1"/>
    </source>
</evidence>
<sequence length="124" mass="14132">MNNETKLKECEQDKELKKTNIDTDDQTTIQKQIGEISVDAGIVWIGDPCYILHKNLDEIPQEIGRTWEEFCENIKEMKHGQQFNHNKNITGLGVVVGDFGGDGVYPVMAEIENDQVKSITINFY</sequence>
<organism evidence="1">
    <name type="scientific">viral metagenome</name>
    <dbReference type="NCBI Taxonomy" id="1070528"/>
    <lineage>
        <taxon>unclassified sequences</taxon>
        <taxon>metagenomes</taxon>
        <taxon>organismal metagenomes</taxon>
    </lineage>
</organism>
<protein>
    <submittedName>
        <fullName evidence="1">Uncharacterized protein</fullName>
    </submittedName>
</protein>
<evidence type="ECO:0000313" key="2">
    <source>
        <dbReference type="EMBL" id="QJI04301.1"/>
    </source>
</evidence>
<proteinExistence type="predicted"/>
<name>A0A6H2A4P0_9ZZZZ</name>
<dbReference type="AlphaFoldDB" id="A0A6H2A4P0"/>
<gene>
    <name evidence="1" type="ORF">TM448A07631_0006</name>
    <name evidence="2" type="ORF">TM448B07355_0006</name>
</gene>